<gene>
    <name evidence="2" type="ORF">LKD42_14225</name>
</gene>
<dbReference type="Proteomes" id="UP001299235">
    <property type="component" value="Unassembled WGS sequence"/>
</dbReference>
<name>A0ABS8EYV2_9FIRM</name>
<protein>
    <submittedName>
        <fullName evidence="2">Uncharacterized protein</fullName>
    </submittedName>
</protein>
<dbReference type="EMBL" id="JAJEQE010000074">
    <property type="protein sequence ID" value="MCC2150383.1"/>
    <property type="molecule type" value="Genomic_DNA"/>
</dbReference>
<keyword evidence="1" id="KW-0812">Transmembrane</keyword>
<keyword evidence="1" id="KW-1133">Transmembrane helix</keyword>
<evidence type="ECO:0000313" key="2">
    <source>
        <dbReference type="EMBL" id="MCC2150383.1"/>
    </source>
</evidence>
<evidence type="ECO:0000256" key="1">
    <source>
        <dbReference type="SAM" id="Phobius"/>
    </source>
</evidence>
<sequence>MKKAKRIFALAGAVILIALYLLTFLFSLMDSDLAHGLFGASFACTFIIPVVSYACILLYRLSHKDDSEK</sequence>
<keyword evidence="1" id="KW-0472">Membrane</keyword>
<feature type="transmembrane region" description="Helical" evidence="1">
    <location>
        <begin position="7"/>
        <end position="29"/>
    </location>
</feature>
<evidence type="ECO:0000313" key="3">
    <source>
        <dbReference type="Proteomes" id="UP001299235"/>
    </source>
</evidence>
<keyword evidence="3" id="KW-1185">Reference proteome</keyword>
<proteinExistence type="predicted"/>
<accession>A0ABS8EYV2</accession>
<dbReference type="RefSeq" id="WP_022119064.1">
    <property type="nucleotide sequence ID" value="NZ_JAJEQE010000074.1"/>
</dbReference>
<organism evidence="2 3">
    <name type="scientific">Hominisplanchenecus faecis</name>
    <dbReference type="NCBI Taxonomy" id="2885351"/>
    <lineage>
        <taxon>Bacteria</taxon>
        <taxon>Bacillati</taxon>
        <taxon>Bacillota</taxon>
        <taxon>Clostridia</taxon>
        <taxon>Lachnospirales</taxon>
        <taxon>Lachnospiraceae</taxon>
        <taxon>Hominisplanchenecus</taxon>
    </lineage>
</organism>
<reference evidence="2 3" key="1">
    <citation type="submission" date="2021-10" db="EMBL/GenBank/DDBJ databases">
        <title>Anaerobic single-cell dispensing facilitates the cultivation of human gut bacteria.</title>
        <authorList>
            <person name="Afrizal A."/>
        </authorList>
    </citation>
    <scope>NUCLEOTIDE SEQUENCE [LARGE SCALE GENOMIC DNA]</scope>
    <source>
        <strain evidence="2 3">CLA-AA-H246</strain>
    </source>
</reference>
<feature type="transmembrane region" description="Helical" evidence="1">
    <location>
        <begin position="35"/>
        <end position="59"/>
    </location>
</feature>
<comment type="caution">
    <text evidence="2">The sequence shown here is derived from an EMBL/GenBank/DDBJ whole genome shotgun (WGS) entry which is preliminary data.</text>
</comment>